<evidence type="ECO:0000259" key="2">
    <source>
        <dbReference type="SMART" id="SM00852"/>
    </source>
</evidence>
<dbReference type="NCBIfam" id="TIGR00199">
    <property type="entry name" value="PncC_domain"/>
    <property type="match status" value="1"/>
</dbReference>
<dbReference type="Pfam" id="PF00994">
    <property type="entry name" value="MoCF_biosynth"/>
    <property type="match status" value="1"/>
</dbReference>
<dbReference type="InterPro" id="IPR008135">
    <property type="entry name" value="Competence-induced_CinA"/>
</dbReference>
<dbReference type="InterPro" id="IPR036425">
    <property type="entry name" value="MoaB/Mog-like_dom_sf"/>
</dbReference>
<evidence type="ECO:0000256" key="1">
    <source>
        <dbReference type="HAMAP-Rule" id="MF_00226"/>
    </source>
</evidence>
<evidence type="ECO:0000313" key="3">
    <source>
        <dbReference type="EMBL" id="RHJ88303.1"/>
    </source>
</evidence>
<dbReference type="NCBIfam" id="TIGR00177">
    <property type="entry name" value="molyb_syn"/>
    <property type="match status" value="1"/>
</dbReference>
<dbReference type="SMART" id="SM00852">
    <property type="entry name" value="MoCF_biosynth"/>
    <property type="match status" value="1"/>
</dbReference>
<dbReference type="Proteomes" id="UP000284841">
    <property type="component" value="Unassembled WGS sequence"/>
</dbReference>
<dbReference type="HAMAP" id="MF_00226_B">
    <property type="entry name" value="CinA_B"/>
    <property type="match status" value="1"/>
</dbReference>
<dbReference type="InterPro" id="IPR008136">
    <property type="entry name" value="CinA_C"/>
</dbReference>
<organism evidence="3 4">
    <name type="scientific">Emergencia timonensis</name>
    <dbReference type="NCBI Taxonomy" id="1776384"/>
    <lineage>
        <taxon>Bacteria</taxon>
        <taxon>Bacillati</taxon>
        <taxon>Bacillota</taxon>
        <taxon>Clostridia</taxon>
        <taxon>Peptostreptococcales</taxon>
        <taxon>Anaerovoracaceae</taxon>
        <taxon>Emergencia</taxon>
    </lineage>
</organism>
<gene>
    <name evidence="1" type="primary">cinA</name>
    <name evidence="3" type="ORF">DW099_07800</name>
</gene>
<dbReference type="RefSeq" id="WP_118334935.1">
    <property type="nucleotide sequence ID" value="NZ_AP025567.1"/>
</dbReference>
<comment type="caution">
    <text evidence="3">The sequence shown here is derived from an EMBL/GenBank/DDBJ whole genome shotgun (WGS) entry which is preliminary data.</text>
</comment>
<dbReference type="EMBL" id="QRMS01000002">
    <property type="protein sequence ID" value="RHJ88303.1"/>
    <property type="molecule type" value="Genomic_DNA"/>
</dbReference>
<dbReference type="InterPro" id="IPR036653">
    <property type="entry name" value="CinA-like_C"/>
</dbReference>
<keyword evidence="4" id="KW-1185">Reference proteome</keyword>
<dbReference type="SUPFAM" id="SSF53218">
    <property type="entry name" value="Molybdenum cofactor biosynthesis proteins"/>
    <property type="match status" value="1"/>
</dbReference>
<dbReference type="PIRSF" id="PIRSF006728">
    <property type="entry name" value="CinA"/>
    <property type="match status" value="1"/>
</dbReference>
<feature type="domain" description="MoaB/Mog" evidence="2">
    <location>
        <begin position="4"/>
        <end position="170"/>
    </location>
</feature>
<dbReference type="InterPro" id="IPR001453">
    <property type="entry name" value="MoaB/Mog_dom"/>
</dbReference>
<dbReference type="NCBIfam" id="TIGR00200">
    <property type="entry name" value="cinA_nterm"/>
    <property type="match status" value="1"/>
</dbReference>
<dbReference type="InterPro" id="IPR041424">
    <property type="entry name" value="CinA_KH"/>
</dbReference>
<sequence length="414" mass="45806">MKTAILSVGTEVLFGQIINTNTVYLSQQLNLLGFDVMYHYTVGDNSCRLSEMIELAFRDCDFIITTGGLGPTEDDLTKETVCETLHDQLVMHEPSLQALHEIAKKRGRTMTKNNYKQAMMPSRAVVFDNDAGSAPGFALSEGGKTVICMPGPPREMTRMWQRSVRPYLEKLQTAVIFYKTLRLFGIGESSLETELLDLIDAQSDPTIATYAKEGECSLRIASKRGSLEEAQSAVDEVIEKISDRVGEYIYSYDDEELAQVVGKKLIDRNITISACESCTGGLFAGALTSVSGISQVFDRSLVTYTYNAKMKELGVKEETLSKYTAESSQVASEMVCGLKEKTGSRICVSVTGLTGPGGGTPEKPVGLIYIGCIFDDRLEVKEIRMRNVNREWNRHYAVLHMLDIVNKMLAQKSV</sequence>
<dbReference type="Pfam" id="PF02464">
    <property type="entry name" value="CinA"/>
    <property type="match status" value="1"/>
</dbReference>
<dbReference type="Pfam" id="PF18146">
    <property type="entry name" value="CinA_KH"/>
    <property type="match status" value="1"/>
</dbReference>
<dbReference type="Gene3D" id="3.30.70.2860">
    <property type="match status" value="1"/>
</dbReference>
<evidence type="ECO:0000313" key="4">
    <source>
        <dbReference type="Proteomes" id="UP000284841"/>
    </source>
</evidence>
<proteinExistence type="inferred from homology"/>
<dbReference type="SUPFAM" id="SSF142433">
    <property type="entry name" value="CinA-like"/>
    <property type="match status" value="1"/>
</dbReference>
<reference evidence="3 4" key="1">
    <citation type="submission" date="2018-08" db="EMBL/GenBank/DDBJ databases">
        <title>A genome reference for cultivated species of the human gut microbiota.</title>
        <authorList>
            <person name="Zou Y."/>
            <person name="Xue W."/>
            <person name="Luo G."/>
        </authorList>
    </citation>
    <scope>NUCLEOTIDE SEQUENCE [LARGE SCALE GENOMIC DNA]</scope>
    <source>
        <strain evidence="3 4">AM07-24</strain>
    </source>
</reference>
<accession>A0A415E3T6</accession>
<comment type="similarity">
    <text evidence="1">Belongs to the CinA family.</text>
</comment>
<dbReference type="AlphaFoldDB" id="A0A415E3T6"/>
<dbReference type="PANTHER" id="PTHR13939:SF0">
    <property type="entry name" value="NMN AMIDOHYDROLASE-LIKE PROTEIN YFAY"/>
    <property type="match status" value="1"/>
</dbReference>
<dbReference type="InterPro" id="IPR050101">
    <property type="entry name" value="CinA"/>
</dbReference>
<dbReference type="STRING" id="1776384.GCA_900086585_03895"/>
<dbReference type="Gene3D" id="3.90.950.20">
    <property type="entry name" value="CinA-like"/>
    <property type="match status" value="1"/>
</dbReference>
<dbReference type="NCBIfam" id="NF001813">
    <property type="entry name" value="PRK00549.1"/>
    <property type="match status" value="1"/>
</dbReference>
<dbReference type="CDD" id="cd00885">
    <property type="entry name" value="cinA"/>
    <property type="match status" value="1"/>
</dbReference>
<dbReference type="PANTHER" id="PTHR13939">
    <property type="entry name" value="NICOTINAMIDE-NUCLEOTIDE AMIDOHYDROLASE PNCC"/>
    <property type="match status" value="1"/>
</dbReference>
<protein>
    <recommendedName>
        <fullName evidence="1">Putative competence-damage inducible protein</fullName>
    </recommendedName>
</protein>
<name>A0A415E3T6_9FIRM</name>
<dbReference type="Gene3D" id="3.40.980.10">
    <property type="entry name" value="MoaB/Mog-like domain"/>
    <property type="match status" value="1"/>
</dbReference>
<dbReference type="OrthoDB" id="9801454at2"/>